<keyword evidence="9 11" id="KW-0460">Magnesium</keyword>
<evidence type="ECO:0000256" key="5">
    <source>
        <dbReference type="ARBA" id="ARBA00022723"/>
    </source>
</evidence>
<keyword evidence="8 11" id="KW-0067">ATP-binding</keyword>
<dbReference type="Proteomes" id="UP000420562">
    <property type="component" value="Unassembled WGS sequence"/>
</dbReference>
<dbReference type="PANTHER" id="PTHR39573">
    <property type="entry name" value="STRESS RESPONSE KINASE A"/>
    <property type="match status" value="1"/>
</dbReference>
<protein>
    <recommendedName>
        <fullName evidence="11">Stress response kinase A</fullName>
        <ecNumber evidence="11">2.7.11.1</ecNumber>
    </recommendedName>
    <alternativeName>
        <fullName evidence="11">Serine/threonine-protein kinase SrkA</fullName>
    </alternativeName>
</protein>
<keyword evidence="3 11" id="KW-0597">Phosphoprotein</keyword>
<keyword evidence="7 11" id="KW-0418">Kinase</keyword>
<keyword evidence="4 11" id="KW-0808">Transferase</keyword>
<evidence type="ECO:0000259" key="12">
    <source>
        <dbReference type="Pfam" id="PF01636"/>
    </source>
</evidence>
<comment type="function">
    <text evidence="11">A protein kinase that phosphorylates Ser and Thr residues. Probably acts to suppress the effects of stress linked to accumulation of reactive oxygen species. Probably involved in the extracytoplasmic stress response.</text>
</comment>
<accession>A0A7J4ZLW3</accession>
<dbReference type="InterPro" id="IPR002575">
    <property type="entry name" value="Aminoglycoside_PTrfase"/>
</dbReference>
<organism evidence="13 14">
    <name type="scientific">Oryzomonas japonica</name>
    <dbReference type="NCBI Taxonomy" id="2603858"/>
    <lineage>
        <taxon>Bacteria</taxon>
        <taxon>Pseudomonadati</taxon>
        <taxon>Thermodesulfobacteriota</taxon>
        <taxon>Desulfuromonadia</taxon>
        <taxon>Geobacterales</taxon>
        <taxon>Geobacteraceae</taxon>
        <taxon>Oryzomonas</taxon>
    </lineage>
</organism>
<evidence type="ECO:0000256" key="8">
    <source>
        <dbReference type="ARBA" id="ARBA00022840"/>
    </source>
</evidence>
<evidence type="ECO:0000256" key="3">
    <source>
        <dbReference type="ARBA" id="ARBA00022553"/>
    </source>
</evidence>
<dbReference type="InterPro" id="IPR032882">
    <property type="entry name" value="SrkA/RdoA"/>
</dbReference>
<dbReference type="PANTHER" id="PTHR39573:SF1">
    <property type="entry name" value="STRESS RESPONSE KINASE A"/>
    <property type="match status" value="1"/>
</dbReference>
<dbReference type="Gene3D" id="1.20.1270.170">
    <property type="match status" value="1"/>
</dbReference>
<keyword evidence="1 11" id="KW-0963">Cytoplasm</keyword>
<evidence type="ECO:0000256" key="6">
    <source>
        <dbReference type="ARBA" id="ARBA00022741"/>
    </source>
</evidence>
<proteinExistence type="inferred from homology"/>
<comment type="subunit">
    <text evidence="11">Monomer.</text>
</comment>
<dbReference type="GO" id="GO:0000287">
    <property type="term" value="F:magnesium ion binding"/>
    <property type="evidence" value="ECO:0007669"/>
    <property type="project" value="UniProtKB-UniRule"/>
</dbReference>
<dbReference type="InterPro" id="IPR011009">
    <property type="entry name" value="Kinase-like_dom_sf"/>
</dbReference>
<evidence type="ECO:0000256" key="2">
    <source>
        <dbReference type="ARBA" id="ARBA00022527"/>
    </source>
</evidence>
<feature type="active site" description="Proton acceptor" evidence="11">
    <location>
        <position position="203"/>
    </location>
</feature>
<dbReference type="SUPFAM" id="SSF56112">
    <property type="entry name" value="Protein kinase-like (PK-like)"/>
    <property type="match status" value="1"/>
</dbReference>
<dbReference type="RefSeq" id="WP_151129755.1">
    <property type="nucleotide sequence ID" value="NZ_VZQZ01000019.1"/>
</dbReference>
<feature type="binding site" evidence="11">
    <location>
        <position position="220"/>
    </location>
    <ligand>
        <name>Mg(2+)</name>
        <dbReference type="ChEBI" id="CHEBI:18420"/>
    </ligand>
</feature>
<evidence type="ECO:0000256" key="9">
    <source>
        <dbReference type="ARBA" id="ARBA00022842"/>
    </source>
</evidence>
<gene>
    <name evidence="11" type="primary">srkA</name>
    <name evidence="13" type="ORF">F6V25_16835</name>
</gene>
<comment type="catalytic activity">
    <reaction evidence="11">
        <text>L-threonyl-[protein] + ATP = O-phospho-L-threonyl-[protein] + ADP + H(+)</text>
        <dbReference type="Rhea" id="RHEA:46608"/>
        <dbReference type="Rhea" id="RHEA-COMP:11060"/>
        <dbReference type="Rhea" id="RHEA-COMP:11605"/>
        <dbReference type="ChEBI" id="CHEBI:15378"/>
        <dbReference type="ChEBI" id="CHEBI:30013"/>
        <dbReference type="ChEBI" id="CHEBI:30616"/>
        <dbReference type="ChEBI" id="CHEBI:61977"/>
        <dbReference type="ChEBI" id="CHEBI:456216"/>
        <dbReference type="EC" id="2.7.11.1"/>
    </reaction>
</comment>
<feature type="site" description="ATP" evidence="11">
    <location>
        <position position="36"/>
    </location>
</feature>
<dbReference type="AlphaFoldDB" id="A0A7J4ZLW3"/>
<comment type="caution">
    <text evidence="13">The sequence shown here is derived from an EMBL/GenBank/DDBJ whole genome shotgun (WGS) entry which is preliminary data.</text>
</comment>
<dbReference type="Pfam" id="PF01636">
    <property type="entry name" value="APH"/>
    <property type="match status" value="1"/>
</dbReference>
<comment type="subcellular location">
    <subcellularLocation>
        <location evidence="11">Cytoplasm</location>
    </subcellularLocation>
</comment>
<evidence type="ECO:0000256" key="10">
    <source>
        <dbReference type="ARBA" id="ARBA00023016"/>
    </source>
</evidence>
<keyword evidence="10 11" id="KW-0346">Stress response</keyword>
<feature type="binding site" evidence="11">
    <location>
        <position position="208"/>
    </location>
    <ligand>
        <name>Mg(2+)</name>
        <dbReference type="ChEBI" id="CHEBI:18420"/>
    </ligand>
</feature>
<dbReference type="Gene3D" id="3.30.200.70">
    <property type="match status" value="1"/>
</dbReference>
<evidence type="ECO:0000313" key="14">
    <source>
        <dbReference type="Proteomes" id="UP000420562"/>
    </source>
</evidence>
<evidence type="ECO:0000256" key="1">
    <source>
        <dbReference type="ARBA" id="ARBA00022490"/>
    </source>
</evidence>
<dbReference type="HAMAP" id="MF_01497">
    <property type="entry name" value="SrkA_kinase"/>
    <property type="match status" value="1"/>
</dbReference>
<sequence>MTESSHPFQTLTLSFIMDAVESQGFHCDCRLFALNSYENRVYQVGIEEGPPLITKFYRPGRWSDEQIAEEHSLCFELAEHELPVVPPIRNSYGESLFHYKAFRFSIYQRQGGHAPEFDNLDNLLILGRMLGRMHCIGAVRPFVHRPVLDAKSFGHESVALISERFIPAEYRASYSAITEQLLRSIEVKFAEVGPVSYIRAHGDCHAGNILWRDDAPHFVDFDDARNAPAVQDLWMMLSGERPRQIAQLETLIKGYREFYDFNSCELNLIEAFRTLRMLHYSAWLARRWGDPMFPHTFPWFNTVRYWGEHILQLREQLAALEEKSLELN</sequence>
<keyword evidence="5 11" id="KW-0479">Metal-binding</keyword>
<keyword evidence="2 11" id="KW-0723">Serine/threonine-protein kinase</keyword>
<keyword evidence="14" id="KW-1185">Reference proteome</keyword>
<keyword evidence="6 11" id="KW-0547">Nucleotide-binding</keyword>
<evidence type="ECO:0000313" key="13">
    <source>
        <dbReference type="EMBL" id="KAB0663407.1"/>
    </source>
</evidence>
<comment type="catalytic activity">
    <reaction evidence="11">
        <text>L-seryl-[protein] + ATP = O-phospho-L-seryl-[protein] + ADP + H(+)</text>
        <dbReference type="Rhea" id="RHEA:17989"/>
        <dbReference type="Rhea" id="RHEA-COMP:9863"/>
        <dbReference type="Rhea" id="RHEA-COMP:11604"/>
        <dbReference type="ChEBI" id="CHEBI:15378"/>
        <dbReference type="ChEBI" id="CHEBI:29999"/>
        <dbReference type="ChEBI" id="CHEBI:30616"/>
        <dbReference type="ChEBI" id="CHEBI:83421"/>
        <dbReference type="ChEBI" id="CHEBI:456216"/>
        <dbReference type="EC" id="2.7.11.1"/>
    </reaction>
</comment>
<comment type="similarity">
    <text evidence="11">Belongs to the SrkA/RdoA protein kinase family.</text>
</comment>
<dbReference type="EMBL" id="VZQZ01000019">
    <property type="protein sequence ID" value="KAB0663407.1"/>
    <property type="molecule type" value="Genomic_DNA"/>
</dbReference>
<comment type="cofactor">
    <cofactor evidence="11">
        <name>Mg(2+)</name>
        <dbReference type="ChEBI" id="CHEBI:18420"/>
    </cofactor>
</comment>
<evidence type="ECO:0000256" key="4">
    <source>
        <dbReference type="ARBA" id="ARBA00022679"/>
    </source>
</evidence>
<feature type="active site" evidence="11">
    <location>
        <position position="220"/>
    </location>
</feature>
<reference evidence="13 14" key="1">
    <citation type="submission" date="2019-09" db="EMBL/GenBank/DDBJ databases">
        <title>Geobacter sp. Red96, a novel strain isolated from paddy soil.</title>
        <authorList>
            <person name="Xu Z."/>
            <person name="Masuda Y."/>
            <person name="Itoh H."/>
            <person name="Senoo K."/>
        </authorList>
    </citation>
    <scope>NUCLEOTIDE SEQUENCE [LARGE SCALE GENOMIC DNA]</scope>
    <source>
        <strain evidence="13 14">Red96</strain>
    </source>
</reference>
<dbReference type="EC" id="2.7.11.1" evidence="11"/>
<dbReference type="GO" id="GO:0004674">
    <property type="term" value="F:protein serine/threonine kinase activity"/>
    <property type="evidence" value="ECO:0007669"/>
    <property type="project" value="UniProtKB-UniRule"/>
</dbReference>
<dbReference type="NCBIfam" id="NF008738">
    <property type="entry name" value="PRK11768.1"/>
    <property type="match status" value="1"/>
</dbReference>
<evidence type="ECO:0000256" key="7">
    <source>
        <dbReference type="ARBA" id="ARBA00022777"/>
    </source>
</evidence>
<evidence type="ECO:0000256" key="11">
    <source>
        <dbReference type="HAMAP-Rule" id="MF_01497"/>
    </source>
</evidence>
<feature type="domain" description="Aminoglycoside phosphotransferase" evidence="12">
    <location>
        <begin position="36"/>
        <end position="256"/>
    </location>
</feature>
<dbReference type="Gene3D" id="1.10.510.10">
    <property type="entry name" value="Transferase(Phosphotransferase) domain 1"/>
    <property type="match status" value="1"/>
</dbReference>
<name>A0A7J4ZLW3_9BACT</name>
<dbReference type="GO" id="GO:0005524">
    <property type="term" value="F:ATP binding"/>
    <property type="evidence" value="ECO:0007669"/>
    <property type="project" value="UniProtKB-UniRule"/>
</dbReference>
<dbReference type="GO" id="GO:0005737">
    <property type="term" value="C:cytoplasm"/>
    <property type="evidence" value="ECO:0007669"/>
    <property type="project" value="UniProtKB-SubCell"/>
</dbReference>